<evidence type="ECO:0000313" key="3">
    <source>
        <dbReference type="Proteomes" id="UP000199615"/>
    </source>
</evidence>
<sequence length="103" mass="11676">MWRVFRGGSFGHLDVCRMAELWRDVFEGVAQLARDPALGQPEILVVGDHGPPLWSKRGRAQFEPGKVAWYRLQPRKEPDVRIERAGNNATATHVSVATRDRLD</sequence>
<feature type="region of interest" description="Disordered" evidence="1">
    <location>
        <begin position="84"/>
        <end position="103"/>
    </location>
</feature>
<organism evidence="2 3">
    <name type="scientific">Rhodopseudomonas pseudopalustris</name>
    <dbReference type="NCBI Taxonomy" id="1513892"/>
    <lineage>
        <taxon>Bacteria</taxon>
        <taxon>Pseudomonadati</taxon>
        <taxon>Pseudomonadota</taxon>
        <taxon>Alphaproteobacteria</taxon>
        <taxon>Hyphomicrobiales</taxon>
        <taxon>Nitrobacteraceae</taxon>
        <taxon>Rhodopseudomonas</taxon>
    </lineage>
</organism>
<accession>A0A1H8Q418</accession>
<dbReference type="RefSeq" id="WP_139202607.1">
    <property type="nucleotide sequence ID" value="NZ_FODT01000003.1"/>
</dbReference>
<evidence type="ECO:0000256" key="1">
    <source>
        <dbReference type="SAM" id="MobiDB-lite"/>
    </source>
</evidence>
<dbReference type="AlphaFoldDB" id="A0A1H8Q418"/>
<evidence type="ECO:0000313" key="2">
    <source>
        <dbReference type="EMBL" id="SEO48758.1"/>
    </source>
</evidence>
<reference evidence="3" key="1">
    <citation type="submission" date="2016-10" db="EMBL/GenBank/DDBJ databases">
        <authorList>
            <person name="Varghese N."/>
            <person name="Submissions S."/>
        </authorList>
    </citation>
    <scope>NUCLEOTIDE SEQUENCE [LARGE SCALE GENOMIC DNA]</scope>
    <source>
        <strain evidence="3">DSM 123</strain>
    </source>
</reference>
<dbReference type="Proteomes" id="UP000199615">
    <property type="component" value="Unassembled WGS sequence"/>
</dbReference>
<keyword evidence="3" id="KW-1185">Reference proteome</keyword>
<gene>
    <name evidence="2" type="ORF">SAMN05444123_10340</name>
</gene>
<name>A0A1H8Q418_9BRAD</name>
<dbReference type="EMBL" id="FODT01000003">
    <property type="protein sequence ID" value="SEO48758.1"/>
    <property type="molecule type" value="Genomic_DNA"/>
</dbReference>
<protein>
    <recommendedName>
        <fullName evidence="4">Sulfatase</fullName>
    </recommendedName>
</protein>
<evidence type="ECO:0008006" key="4">
    <source>
        <dbReference type="Google" id="ProtNLM"/>
    </source>
</evidence>
<dbReference type="OrthoDB" id="5363296at2"/>
<proteinExistence type="predicted"/>